<feature type="transmembrane region" description="Helical" evidence="7">
    <location>
        <begin position="270"/>
        <end position="295"/>
    </location>
</feature>
<evidence type="ECO:0000256" key="7">
    <source>
        <dbReference type="SAM" id="Phobius"/>
    </source>
</evidence>
<dbReference type="CDD" id="cd04187">
    <property type="entry name" value="DPM1_like_bac"/>
    <property type="match status" value="1"/>
</dbReference>
<dbReference type="RefSeq" id="WP_140597413.1">
    <property type="nucleotide sequence ID" value="NZ_VFWZ01000010.1"/>
</dbReference>
<dbReference type="PANTHER" id="PTHR48090:SF1">
    <property type="entry name" value="PROPHAGE BACTOPRENOL GLUCOSYL TRANSFERASE HOMOLOG"/>
    <property type="match status" value="1"/>
</dbReference>
<evidence type="ECO:0000256" key="4">
    <source>
        <dbReference type="ARBA" id="ARBA00022692"/>
    </source>
</evidence>
<dbReference type="AlphaFoldDB" id="A0A504J679"/>
<dbReference type="PANTHER" id="PTHR48090">
    <property type="entry name" value="UNDECAPRENYL-PHOSPHATE 4-DEOXY-4-FORMAMIDO-L-ARABINOSE TRANSFERASE-RELATED"/>
    <property type="match status" value="1"/>
</dbReference>
<keyword evidence="3 9" id="KW-0808">Transferase</keyword>
<keyword evidence="2" id="KW-0328">Glycosyltransferase</keyword>
<evidence type="ECO:0000256" key="5">
    <source>
        <dbReference type="ARBA" id="ARBA00022989"/>
    </source>
</evidence>
<evidence type="ECO:0000256" key="3">
    <source>
        <dbReference type="ARBA" id="ARBA00022679"/>
    </source>
</evidence>
<gene>
    <name evidence="9" type="ORF">FHK87_23915</name>
</gene>
<dbReference type="SUPFAM" id="SSF53448">
    <property type="entry name" value="Nucleotide-diphospho-sugar transferases"/>
    <property type="match status" value="1"/>
</dbReference>
<keyword evidence="6 7" id="KW-0472">Membrane</keyword>
<sequence>MEPKKFSIVISIYNEALGLVSFWESLKQVLSEEKQFLFELLWVNDGSTDKSQFLINKIIEETSIDNINNIAIEFSKNFGHESAMIAGIDNASGDAIICIDSDGQHPSEEIPKMINAFSKGYDIVLMHRLQRGDSSFLKKIFSKLFYKTINLLSSIKFEENSTDFFLISSEISEILKANFRDQSRFIRGFVQSVGFSKTILSFNAPARAHGESNYSYWSLFKLSFNAIFSFSNKPLRVSIGLSILFIFLTLTLGGYSLYMYQYASEVPTGYTTLIIFLSASFSTLFIALSIISLYFEKLIKEVRKRPLYIIKKRKK</sequence>
<organism evidence="9 10">
    <name type="scientific">Aquimarina algicola</name>
    <dbReference type="NCBI Taxonomy" id="2589995"/>
    <lineage>
        <taxon>Bacteria</taxon>
        <taxon>Pseudomonadati</taxon>
        <taxon>Bacteroidota</taxon>
        <taxon>Flavobacteriia</taxon>
        <taxon>Flavobacteriales</taxon>
        <taxon>Flavobacteriaceae</taxon>
        <taxon>Aquimarina</taxon>
    </lineage>
</organism>
<keyword evidence="10" id="KW-1185">Reference proteome</keyword>
<feature type="domain" description="Glycosyltransferase 2-like" evidence="8">
    <location>
        <begin position="7"/>
        <end position="171"/>
    </location>
</feature>
<evidence type="ECO:0000256" key="6">
    <source>
        <dbReference type="ARBA" id="ARBA00023136"/>
    </source>
</evidence>
<dbReference type="InterPro" id="IPR029044">
    <property type="entry name" value="Nucleotide-diphossugar_trans"/>
</dbReference>
<reference evidence="9 10" key="1">
    <citation type="submission" date="2019-06" db="EMBL/GenBank/DDBJ databases">
        <authorList>
            <person name="Meng X."/>
        </authorList>
    </citation>
    <scope>NUCLEOTIDE SEQUENCE [LARGE SCALE GENOMIC DNA]</scope>
    <source>
        <strain evidence="9 10">M625</strain>
    </source>
</reference>
<dbReference type="GO" id="GO:0016757">
    <property type="term" value="F:glycosyltransferase activity"/>
    <property type="evidence" value="ECO:0007669"/>
    <property type="project" value="UniProtKB-KW"/>
</dbReference>
<keyword evidence="4 7" id="KW-0812">Transmembrane</keyword>
<evidence type="ECO:0000256" key="2">
    <source>
        <dbReference type="ARBA" id="ARBA00022676"/>
    </source>
</evidence>
<evidence type="ECO:0000259" key="8">
    <source>
        <dbReference type="Pfam" id="PF00535"/>
    </source>
</evidence>
<evidence type="ECO:0000256" key="1">
    <source>
        <dbReference type="ARBA" id="ARBA00004141"/>
    </source>
</evidence>
<dbReference type="Pfam" id="PF00535">
    <property type="entry name" value="Glycos_transf_2"/>
    <property type="match status" value="1"/>
</dbReference>
<dbReference type="GO" id="GO:0005886">
    <property type="term" value="C:plasma membrane"/>
    <property type="evidence" value="ECO:0007669"/>
    <property type="project" value="TreeGrafter"/>
</dbReference>
<evidence type="ECO:0000313" key="9">
    <source>
        <dbReference type="EMBL" id="TPN81651.1"/>
    </source>
</evidence>
<dbReference type="InterPro" id="IPR001173">
    <property type="entry name" value="Glyco_trans_2-like"/>
</dbReference>
<dbReference type="InterPro" id="IPR050256">
    <property type="entry name" value="Glycosyltransferase_2"/>
</dbReference>
<protein>
    <submittedName>
        <fullName evidence="9">Glycosyltransferase family 2 protein</fullName>
    </submittedName>
</protein>
<dbReference type="Proteomes" id="UP000315540">
    <property type="component" value="Unassembled WGS sequence"/>
</dbReference>
<dbReference type="EMBL" id="VFWZ01000010">
    <property type="protein sequence ID" value="TPN81651.1"/>
    <property type="molecule type" value="Genomic_DNA"/>
</dbReference>
<comment type="caution">
    <text evidence="9">The sequence shown here is derived from an EMBL/GenBank/DDBJ whole genome shotgun (WGS) entry which is preliminary data.</text>
</comment>
<dbReference type="OrthoDB" id="9807778at2"/>
<evidence type="ECO:0000313" key="10">
    <source>
        <dbReference type="Proteomes" id="UP000315540"/>
    </source>
</evidence>
<accession>A0A504J679</accession>
<proteinExistence type="predicted"/>
<dbReference type="Gene3D" id="3.90.550.10">
    <property type="entry name" value="Spore Coat Polysaccharide Biosynthesis Protein SpsA, Chain A"/>
    <property type="match status" value="1"/>
</dbReference>
<comment type="subcellular location">
    <subcellularLocation>
        <location evidence="1">Membrane</location>
        <topology evidence="1">Multi-pass membrane protein</topology>
    </subcellularLocation>
</comment>
<feature type="transmembrane region" description="Helical" evidence="7">
    <location>
        <begin position="237"/>
        <end position="258"/>
    </location>
</feature>
<keyword evidence="5 7" id="KW-1133">Transmembrane helix</keyword>
<name>A0A504J679_9FLAO</name>